<dbReference type="SMART" id="SM00248">
    <property type="entry name" value="ANK"/>
    <property type="match status" value="4"/>
</dbReference>
<dbReference type="PROSITE" id="PS50297">
    <property type="entry name" value="ANK_REP_REGION"/>
    <property type="match status" value="4"/>
</dbReference>
<dbReference type="EMBL" id="QUSW01000011">
    <property type="protein sequence ID" value="RQP21406.1"/>
    <property type="molecule type" value="Genomic_DNA"/>
</dbReference>
<feature type="repeat" description="ANK" evidence="3">
    <location>
        <begin position="136"/>
        <end position="169"/>
    </location>
</feature>
<dbReference type="Pfam" id="PF12796">
    <property type="entry name" value="Ank_2"/>
    <property type="match status" value="2"/>
</dbReference>
<dbReference type="GO" id="GO:0085020">
    <property type="term" value="P:protein K6-linked ubiquitination"/>
    <property type="evidence" value="ECO:0007669"/>
    <property type="project" value="TreeGrafter"/>
</dbReference>
<dbReference type="Gene3D" id="1.25.40.20">
    <property type="entry name" value="Ankyrin repeat-containing domain"/>
    <property type="match status" value="1"/>
</dbReference>
<dbReference type="InterPro" id="IPR036770">
    <property type="entry name" value="Ankyrin_rpt-contain_sf"/>
</dbReference>
<organism evidence="4 5">
    <name type="scientific">Piscinibacter terrae</name>
    <dbReference type="NCBI Taxonomy" id="2496871"/>
    <lineage>
        <taxon>Bacteria</taxon>
        <taxon>Pseudomonadati</taxon>
        <taxon>Pseudomonadota</taxon>
        <taxon>Betaproteobacteria</taxon>
        <taxon>Burkholderiales</taxon>
        <taxon>Sphaerotilaceae</taxon>
        <taxon>Piscinibacter</taxon>
    </lineage>
</organism>
<evidence type="ECO:0000256" key="1">
    <source>
        <dbReference type="ARBA" id="ARBA00022737"/>
    </source>
</evidence>
<dbReference type="InterPro" id="IPR002110">
    <property type="entry name" value="Ankyrin_rpt"/>
</dbReference>
<gene>
    <name evidence="4" type="ORF">DZC73_28405</name>
</gene>
<dbReference type="PANTHER" id="PTHR24171:SF8">
    <property type="entry name" value="BRCA1-ASSOCIATED RING DOMAIN PROTEIN 1"/>
    <property type="match status" value="1"/>
</dbReference>
<accession>A0A3N7HK99</accession>
<evidence type="ECO:0000256" key="2">
    <source>
        <dbReference type="ARBA" id="ARBA00023043"/>
    </source>
</evidence>
<reference evidence="4 5" key="2">
    <citation type="submission" date="2018-12" db="EMBL/GenBank/DDBJ databases">
        <title>Rhizobacter gummiphilus sp. nov., a rubber-degrading bacterium isolated from the soil of a botanical garden in Japan.</title>
        <authorList>
            <person name="Shunsuke S.S."/>
        </authorList>
    </citation>
    <scope>NUCLEOTIDE SEQUENCE [LARGE SCALE GENOMIC DNA]</scope>
    <source>
        <strain evidence="4 5">S-16</strain>
    </source>
</reference>
<dbReference type="GO" id="GO:0004842">
    <property type="term" value="F:ubiquitin-protein transferase activity"/>
    <property type="evidence" value="ECO:0007669"/>
    <property type="project" value="TreeGrafter"/>
</dbReference>
<dbReference type="Proteomes" id="UP000267464">
    <property type="component" value="Unassembled WGS sequence"/>
</dbReference>
<feature type="repeat" description="ANK" evidence="3">
    <location>
        <begin position="103"/>
        <end position="135"/>
    </location>
</feature>
<dbReference type="RefSeq" id="WP_124543778.1">
    <property type="nucleotide sequence ID" value="NZ_QUSW01000011.1"/>
</dbReference>
<name>A0A3N7HK99_9BURK</name>
<feature type="repeat" description="ANK" evidence="3">
    <location>
        <begin position="38"/>
        <end position="70"/>
    </location>
</feature>
<proteinExistence type="predicted"/>
<evidence type="ECO:0000313" key="4">
    <source>
        <dbReference type="EMBL" id="RQP21406.1"/>
    </source>
</evidence>
<feature type="repeat" description="ANK" evidence="3">
    <location>
        <begin position="71"/>
        <end position="103"/>
    </location>
</feature>
<sequence length="192" mass="20109">MTTEPPAHRLIRVAFESPDAMAALLRQEPELIEERTGLGETALHYLSVENQLRAVVLLVEAGAQVNTLNSCGGTPLSEAASLGYVDLVEYLLSRGARLHIAGQGEPTLHEAVRSGNAEVVQLVLASGASIDEQNNLGETALHLAAGDDDRLAALELLLKAGANPAVKRIFDETPLDVALKTGSTACAAALIA</sequence>
<keyword evidence="1" id="KW-0677">Repeat</keyword>
<dbReference type="OrthoDB" id="8901740at2"/>
<evidence type="ECO:0000256" key="3">
    <source>
        <dbReference type="PROSITE-ProRule" id="PRU00023"/>
    </source>
</evidence>
<dbReference type="AlphaFoldDB" id="A0A3N7HK99"/>
<dbReference type="SUPFAM" id="SSF48403">
    <property type="entry name" value="Ankyrin repeat"/>
    <property type="match status" value="1"/>
</dbReference>
<evidence type="ECO:0000313" key="5">
    <source>
        <dbReference type="Proteomes" id="UP000267464"/>
    </source>
</evidence>
<reference evidence="4 5" key="1">
    <citation type="submission" date="2018-08" db="EMBL/GenBank/DDBJ databases">
        <authorList>
            <person name="Khan S.A."/>
            <person name="Jeon C.O."/>
            <person name="Chun B.H."/>
            <person name="Jeong S.E."/>
        </authorList>
    </citation>
    <scope>NUCLEOTIDE SEQUENCE [LARGE SCALE GENOMIC DNA]</scope>
    <source>
        <strain evidence="4 5">S-16</strain>
    </source>
</reference>
<dbReference type="PROSITE" id="PS50088">
    <property type="entry name" value="ANK_REPEAT"/>
    <property type="match status" value="4"/>
</dbReference>
<dbReference type="PANTHER" id="PTHR24171">
    <property type="entry name" value="ANKYRIN REPEAT DOMAIN-CONTAINING PROTEIN 39-RELATED"/>
    <property type="match status" value="1"/>
</dbReference>
<comment type="caution">
    <text evidence="4">The sequence shown here is derived from an EMBL/GenBank/DDBJ whole genome shotgun (WGS) entry which is preliminary data.</text>
</comment>
<keyword evidence="2 3" id="KW-0040">ANK repeat</keyword>
<keyword evidence="5" id="KW-1185">Reference proteome</keyword>
<protein>
    <submittedName>
        <fullName evidence="4">Uncharacterized protein</fullName>
    </submittedName>
</protein>